<evidence type="ECO:0000313" key="2">
    <source>
        <dbReference type="EMBL" id="SDM07043.1"/>
    </source>
</evidence>
<dbReference type="AlphaFoldDB" id="A0A1G9Q7X3"/>
<proteinExistence type="predicted"/>
<feature type="domain" description="SnoaL-like" evidence="1">
    <location>
        <begin position="12"/>
        <end position="131"/>
    </location>
</feature>
<dbReference type="GO" id="GO:0016853">
    <property type="term" value="F:isomerase activity"/>
    <property type="evidence" value="ECO:0007669"/>
    <property type="project" value="UniProtKB-KW"/>
</dbReference>
<dbReference type="PANTHER" id="PTHR34957:SF1">
    <property type="entry name" value="NUCLEAR TRANSPORT FACTOR 2 (NTF2) FAMILY PROTEIN"/>
    <property type="match status" value="1"/>
</dbReference>
<dbReference type="STRING" id="660521.SAMN04487949_0725"/>
<protein>
    <submittedName>
        <fullName evidence="2">Ketosteroid isomerase homolog</fullName>
    </submittedName>
</protein>
<dbReference type="OrthoDB" id="305070at2157"/>
<dbReference type="EMBL" id="FNHL01000001">
    <property type="protein sequence ID" value="SDM07043.1"/>
    <property type="molecule type" value="Genomic_DNA"/>
</dbReference>
<dbReference type="InterPro" id="IPR037401">
    <property type="entry name" value="SnoaL-like"/>
</dbReference>
<evidence type="ECO:0000313" key="3">
    <source>
        <dbReference type="Proteomes" id="UP000199451"/>
    </source>
</evidence>
<keyword evidence="2" id="KW-0413">Isomerase</keyword>
<reference evidence="3" key="1">
    <citation type="submission" date="2016-10" db="EMBL/GenBank/DDBJ databases">
        <authorList>
            <person name="Varghese N."/>
            <person name="Submissions S."/>
        </authorList>
    </citation>
    <scope>NUCLEOTIDE SEQUENCE [LARGE SCALE GENOMIC DNA]</scope>
    <source>
        <strain evidence="3">CGMCC 1.10119</strain>
    </source>
</reference>
<evidence type="ECO:0000259" key="1">
    <source>
        <dbReference type="Pfam" id="PF13474"/>
    </source>
</evidence>
<name>A0A1G9Q7X3_9EURY</name>
<accession>A0A1G9Q7X3</accession>
<gene>
    <name evidence="2" type="ORF">SAMN04487949_0725</name>
</gene>
<dbReference type="SUPFAM" id="SSF54427">
    <property type="entry name" value="NTF2-like"/>
    <property type="match status" value="1"/>
</dbReference>
<keyword evidence="3" id="KW-1185">Reference proteome</keyword>
<dbReference type="Pfam" id="PF13474">
    <property type="entry name" value="SnoaL_3"/>
    <property type="match status" value="1"/>
</dbReference>
<dbReference type="PANTHER" id="PTHR34957">
    <property type="entry name" value="NUCLEAR TRANSPORT FACTOR 2 (NTF2) FAMILY PROTEIN"/>
    <property type="match status" value="1"/>
</dbReference>
<dbReference type="RefSeq" id="WP_089694151.1">
    <property type="nucleotide sequence ID" value="NZ_FNHL01000001.1"/>
</dbReference>
<dbReference type="Gene3D" id="3.10.450.50">
    <property type="match status" value="1"/>
</dbReference>
<sequence length="146" mass="15696">MSTKRVAAEDDVRAASDQFYSALEAMANGDASSMADIWSHEDDVTTMHPIGGREEGWEAVSGSFAGVASASTDGTVTRSDQAIRVIGNSAYELCTESVSWTFAGEPMALEGRTTNVYRKKGGRWKIVHHHADLHAEFAEKVANMGA</sequence>
<organism evidence="2 3">
    <name type="scientific">Halogranum gelatinilyticum</name>
    <dbReference type="NCBI Taxonomy" id="660521"/>
    <lineage>
        <taxon>Archaea</taxon>
        <taxon>Methanobacteriati</taxon>
        <taxon>Methanobacteriota</taxon>
        <taxon>Stenosarchaea group</taxon>
        <taxon>Halobacteria</taxon>
        <taxon>Halobacteriales</taxon>
        <taxon>Haloferacaceae</taxon>
    </lineage>
</organism>
<dbReference type="Proteomes" id="UP000199451">
    <property type="component" value="Unassembled WGS sequence"/>
</dbReference>
<dbReference type="InterPro" id="IPR032710">
    <property type="entry name" value="NTF2-like_dom_sf"/>
</dbReference>